<dbReference type="InterPro" id="IPR037925">
    <property type="entry name" value="FlgE/F/G-like"/>
</dbReference>
<evidence type="ECO:0000259" key="8">
    <source>
        <dbReference type="Pfam" id="PF07559"/>
    </source>
</evidence>
<evidence type="ECO:0000256" key="2">
    <source>
        <dbReference type="ARBA" id="ARBA00009677"/>
    </source>
</evidence>
<evidence type="ECO:0000256" key="4">
    <source>
        <dbReference type="ARBA" id="ARBA00023143"/>
    </source>
</evidence>
<gene>
    <name evidence="10" type="ORF">J2X05_001410</name>
</gene>
<organism evidence="10 11">
    <name type="scientific">Cellvibrio fibrivorans</name>
    <dbReference type="NCBI Taxonomy" id="126350"/>
    <lineage>
        <taxon>Bacteria</taxon>
        <taxon>Pseudomonadati</taxon>
        <taxon>Pseudomonadota</taxon>
        <taxon>Gammaproteobacteria</taxon>
        <taxon>Cellvibrionales</taxon>
        <taxon>Cellvibrionaceae</taxon>
        <taxon>Cellvibrio</taxon>
    </lineage>
</organism>
<comment type="similarity">
    <text evidence="2 5">Belongs to the flagella basal body rod proteins family.</text>
</comment>
<evidence type="ECO:0000256" key="5">
    <source>
        <dbReference type="RuleBase" id="RU362116"/>
    </source>
</evidence>
<proteinExistence type="inferred from homology"/>
<keyword evidence="4 5" id="KW-0975">Bacterial flagellum</keyword>
<dbReference type="Pfam" id="PF07559">
    <property type="entry name" value="FlgE_D2"/>
    <property type="match status" value="1"/>
</dbReference>
<dbReference type="InterPro" id="IPR001444">
    <property type="entry name" value="Flag_bb_rod_N"/>
</dbReference>
<keyword evidence="10" id="KW-0969">Cilium</keyword>
<dbReference type="Gene3D" id="2.60.98.20">
    <property type="entry name" value="Flagellar hook protein FlgE"/>
    <property type="match status" value="1"/>
</dbReference>
<dbReference type="PANTHER" id="PTHR30435">
    <property type="entry name" value="FLAGELLAR PROTEIN"/>
    <property type="match status" value="1"/>
</dbReference>
<dbReference type="Pfam" id="PF22692">
    <property type="entry name" value="LlgE_F_G_D1"/>
    <property type="match status" value="1"/>
</dbReference>
<evidence type="ECO:0000256" key="3">
    <source>
        <dbReference type="ARBA" id="ARBA00019015"/>
    </source>
</evidence>
<feature type="domain" description="Flagellar hook protein FlgE/F/G-like D1" evidence="9">
    <location>
        <begin position="84"/>
        <end position="124"/>
    </location>
</feature>
<dbReference type="Pfam" id="PF00460">
    <property type="entry name" value="Flg_bb_rod"/>
    <property type="match status" value="1"/>
</dbReference>
<comment type="function">
    <text evidence="5">A flexible structure which links the flagellar filament to the drive apparatus in the basal body.</text>
</comment>
<keyword evidence="11" id="KW-1185">Reference proteome</keyword>
<feature type="domain" description="Flagellar basal-body/hook protein C-terminal" evidence="7">
    <location>
        <begin position="764"/>
        <end position="808"/>
    </location>
</feature>
<evidence type="ECO:0000259" key="6">
    <source>
        <dbReference type="Pfam" id="PF00460"/>
    </source>
</evidence>
<dbReference type="Proteomes" id="UP001253595">
    <property type="component" value="Unassembled WGS sequence"/>
</dbReference>
<reference evidence="10 11" key="1">
    <citation type="submission" date="2023-07" db="EMBL/GenBank/DDBJ databases">
        <title>Sorghum-associated microbial communities from plants grown in Nebraska, USA.</title>
        <authorList>
            <person name="Schachtman D."/>
        </authorList>
    </citation>
    <scope>NUCLEOTIDE SEQUENCE [LARGE SCALE GENOMIC DNA]</scope>
    <source>
        <strain evidence="10 11">BE190</strain>
    </source>
</reference>
<keyword evidence="10" id="KW-0282">Flagellum</keyword>
<accession>A0ABU1UW25</accession>
<dbReference type="NCBIfam" id="TIGR03506">
    <property type="entry name" value="FlgEFG_subfam"/>
    <property type="match status" value="2"/>
</dbReference>
<dbReference type="InterPro" id="IPR010930">
    <property type="entry name" value="Flg_bb/hook_C_dom"/>
</dbReference>
<dbReference type="PANTHER" id="PTHR30435:SF1">
    <property type="entry name" value="FLAGELLAR HOOK PROTEIN FLGE"/>
    <property type="match status" value="1"/>
</dbReference>
<feature type="domain" description="Flagellar basal body rod protein N-terminal" evidence="6">
    <location>
        <begin position="3"/>
        <end position="33"/>
    </location>
</feature>
<dbReference type="Pfam" id="PF06429">
    <property type="entry name" value="Flg_bbr_C"/>
    <property type="match status" value="1"/>
</dbReference>
<keyword evidence="10" id="KW-0966">Cell projection</keyword>
<evidence type="ECO:0000259" key="7">
    <source>
        <dbReference type="Pfam" id="PF06429"/>
    </source>
</evidence>
<comment type="subcellular location">
    <subcellularLocation>
        <location evidence="1 5">Bacterial flagellum basal body</location>
    </subcellularLocation>
</comment>
<evidence type="ECO:0000256" key="1">
    <source>
        <dbReference type="ARBA" id="ARBA00004117"/>
    </source>
</evidence>
<evidence type="ECO:0000259" key="9">
    <source>
        <dbReference type="Pfam" id="PF22692"/>
    </source>
</evidence>
<sequence length="809" mass="84054">MSFNTALSGIRAANTDLQVTGNNIANASTIGFKSSRTEFGDVYTSTLLGGGSNTAGSGVTIQNIRQQFTQGNLKFTQNELDMSVNGEGFFVVEKNGERLFTRAGTFGLDKDGYIVNGTNALLQGFAADADGNVSGVLGDLRVDVSSQEPRQTTAVRASLNLDSNELVLETTGSEFTTNGAGINLAKVGAKVATTTNLNVGDITTGFVPITFSPTNTTSFNITRIDPTGTVIDDVDLILNSGAATSPAALANLINSANFDSPSAVNVQAFVDDITGELSFRDMATGVASTITITVDPTSDVNPLTTALNAVDSAVPGVAHPTAHTQGIPKVTNDYGSQTLIIRGPNGTDLPFISEYGAGANETASALNALAGISATATTTATLFADDPLAVPPKVFSNNGSFKLNGVLLSDSTNMSVLMDEINDLSSSTLFGISAEVDTNGNLVVTSATGRDLEFAFDTAGGSAEVQGSQGASQIVNDDVNAVVVGGTVTVTMQEGYSVLSSAPTVPVFGGSMFGSINIPNFFTPIPINAFSPTDQKTFNHATSTTVYDSLGNAHVMRQYFVKQPYDSADPATSANHWKMYVQIDGQNVGDPDPSLPSPQNTEPTMAEFNLHFTPDGTIDEFATDAMLISNWTPLGEDGEPIGALAPLNVLQGGTIPVAEPPSSSNFLIDLAGSTQFGSVFAVEELDQNGYATGRLAGLDISNTGIVFARFTNGEAQVLGQVALANFSSVEGLKPVGDTMWAQTFETGEAIIGAPGSAQLGNITAGAVEESNVDLSEQLVNLIIAQRNYQANAKTIETANATTQTIINLR</sequence>
<dbReference type="EMBL" id="JAVDVX010000002">
    <property type="protein sequence ID" value="MDR7089404.1"/>
    <property type="molecule type" value="Genomic_DNA"/>
</dbReference>
<evidence type="ECO:0000313" key="11">
    <source>
        <dbReference type="Proteomes" id="UP001253595"/>
    </source>
</evidence>
<name>A0ABU1UW25_9GAMM</name>
<dbReference type="InterPro" id="IPR053967">
    <property type="entry name" value="LlgE_F_G-like_D1"/>
</dbReference>
<dbReference type="SUPFAM" id="SSF117143">
    <property type="entry name" value="Flagellar hook protein flgE"/>
    <property type="match status" value="1"/>
</dbReference>
<dbReference type="InterPro" id="IPR037058">
    <property type="entry name" value="Falgellar_hook_FlgE_sf"/>
</dbReference>
<dbReference type="InterPro" id="IPR011491">
    <property type="entry name" value="FlgE_D2"/>
</dbReference>
<comment type="caution">
    <text evidence="10">The sequence shown here is derived from an EMBL/GenBank/DDBJ whole genome shotgun (WGS) entry which is preliminary data.</text>
</comment>
<evidence type="ECO:0000313" key="10">
    <source>
        <dbReference type="EMBL" id="MDR7089404.1"/>
    </source>
</evidence>
<feature type="domain" description="Flagellar hook protein FlgE D2" evidence="8">
    <location>
        <begin position="526"/>
        <end position="690"/>
    </location>
</feature>
<dbReference type="InterPro" id="IPR020013">
    <property type="entry name" value="Flagellar_FlgE/F/G"/>
</dbReference>
<dbReference type="RefSeq" id="WP_310070471.1">
    <property type="nucleotide sequence ID" value="NZ_JAVDVX010000002.1"/>
</dbReference>
<protein>
    <recommendedName>
        <fullName evidence="3 5">Flagellar hook protein FlgE</fullName>
    </recommendedName>
</protein>